<feature type="domain" description="Tyrosine-protein phosphatase" evidence="1">
    <location>
        <begin position="1"/>
        <end position="265"/>
    </location>
</feature>
<keyword evidence="3" id="KW-0675">Receptor</keyword>
<protein>
    <submittedName>
        <fullName evidence="3">Receptor-type tyrosine-protein phosphatase mu</fullName>
    </submittedName>
</protein>
<dbReference type="EMBL" id="BLXT01004211">
    <property type="protein sequence ID" value="GFO10744.1"/>
    <property type="molecule type" value="Genomic_DNA"/>
</dbReference>
<evidence type="ECO:0000313" key="3">
    <source>
        <dbReference type="EMBL" id="GFO10744.1"/>
    </source>
</evidence>
<evidence type="ECO:0000313" key="4">
    <source>
        <dbReference type="Proteomes" id="UP000735302"/>
    </source>
</evidence>
<name>A0AAV4ASG3_9GAST</name>
<dbReference type="AlphaFoldDB" id="A0AAV4ASG3"/>
<accession>A0AAV4ASG3</accession>
<dbReference type="Pfam" id="PF00102">
    <property type="entry name" value="Y_phosphatase"/>
    <property type="match status" value="1"/>
</dbReference>
<feature type="domain" description="Tyrosine specific protein phosphatases" evidence="2">
    <location>
        <begin position="185"/>
        <end position="256"/>
    </location>
</feature>
<dbReference type="SMART" id="SM00404">
    <property type="entry name" value="PTPc_motif"/>
    <property type="match status" value="1"/>
</dbReference>
<proteinExistence type="predicted"/>
<feature type="non-terminal residue" evidence="3">
    <location>
        <position position="1"/>
    </location>
</feature>
<dbReference type="InterPro" id="IPR003595">
    <property type="entry name" value="Tyr_Pase_cat"/>
</dbReference>
<dbReference type="PROSITE" id="PS50056">
    <property type="entry name" value="TYR_PHOSPHATASE_2"/>
    <property type="match status" value="1"/>
</dbReference>
<comment type="caution">
    <text evidence="3">The sequence shown here is derived from an EMBL/GenBank/DDBJ whole genome shotgun (WGS) entry which is preliminary data.</text>
</comment>
<dbReference type="GO" id="GO:0004725">
    <property type="term" value="F:protein tyrosine phosphatase activity"/>
    <property type="evidence" value="ECO:0007669"/>
    <property type="project" value="InterPro"/>
</dbReference>
<dbReference type="SMART" id="SM00194">
    <property type="entry name" value="PTPc"/>
    <property type="match status" value="1"/>
</dbReference>
<dbReference type="InterPro" id="IPR000387">
    <property type="entry name" value="Tyr_Pase_dom"/>
</dbReference>
<reference evidence="3 4" key="1">
    <citation type="journal article" date="2021" name="Elife">
        <title>Chloroplast acquisition without the gene transfer in kleptoplastic sea slugs, Plakobranchus ocellatus.</title>
        <authorList>
            <person name="Maeda T."/>
            <person name="Takahashi S."/>
            <person name="Yoshida T."/>
            <person name="Shimamura S."/>
            <person name="Takaki Y."/>
            <person name="Nagai Y."/>
            <person name="Toyoda A."/>
            <person name="Suzuki Y."/>
            <person name="Arimoto A."/>
            <person name="Ishii H."/>
            <person name="Satoh N."/>
            <person name="Nishiyama T."/>
            <person name="Hasebe M."/>
            <person name="Maruyama T."/>
            <person name="Minagawa J."/>
            <person name="Obokata J."/>
            <person name="Shigenobu S."/>
        </authorList>
    </citation>
    <scope>NUCLEOTIDE SEQUENCE [LARGE SCALE GENOMIC DNA]</scope>
</reference>
<dbReference type="Gene3D" id="3.90.190.10">
    <property type="entry name" value="Protein tyrosine phosphatase superfamily"/>
    <property type="match status" value="1"/>
</dbReference>
<sequence>FAKVANSNRISLEKNWVTEYVNLNAQTNSDKHKNRCRDILPEQAHRAKLKCEKQTCGSYINAVLVPSLTRTRQDILTQLPLPSTVTDFWRLVTQDNIGLVVALQEEATRFDETVGQFLPPSDTEVLKDELFEIKSKQLEERPLWREVDVTVHTNKRKSSTDSRIDPHNVKCLVCKNTRSDPELVFDLLEKVKSCRPTNRPRTVYMCRDGAEYSGLLCVQSILLDRLKTDHFLAVPLVVGPIKAVRPQVIPTVDQYKCLYDVIKLVHNSAQNCAYMNVQIYSRPDGPRPGVSKESATHNWPRLKSNELSLPRVRHTKMSSQ</sequence>
<keyword evidence="4" id="KW-1185">Reference proteome</keyword>
<evidence type="ECO:0000259" key="2">
    <source>
        <dbReference type="PROSITE" id="PS50056"/>
    </source>
</evidence>
<dbReference type="SUPFAM" id="SSF52799">
    <property type="entry name" value="(Phosphotyrosine protein) phosphatases II"/>
    <property type="match status" value="1"/>
</dbReference>
<dbReference type="InterPro" id="IPR050348">
    <property type="entry name" value="Protein-Tyr_Phosphatase"/>
</dbReference>
<dbReference type="PROSITE" id="PS50055">
    <property type="entry name" value="TYR_PHOSPHATASE_PTP"/>
    <property type="match status" value="1"/>
</dbReference>
<gene>
    <name evidence="3" type="ORF">PoB_003724900</name>
</gene>
<dbReference type="PANTHER" id="PTHR19134:SF559">
    <property type="entry name" value="TYROSINE-PROTEIN PHOSPHATASE DOMAIN-CONTAINING PROTEIN"/>
    <property type="match status" value="1"/>
</dbReference>
<dbReference type="InterPro" id="IPR000242">
    <property type="entry name" value="PTP_cat"/>
</dbReference>
<organism evidence="3 4">
    <name type="scientific">Plakobranchus ocellatus</name>
    <dbReference type="NCBI Taxonomy" id="259542"/>
    <lineage>
        <taxon>Eukaryota</taxon>
        <taxon>Metazoa</taxon>
        <taxon>Spiralia</taxon>
        <taxon>Lophotrochozoa</taxon>
        <taxon>Mollusca</taxon>
        <taxon>Gastropoda</taxon>
        <taxon>Heterobranchia</taxon>
        <taxon>Euthyneura</taxon>
        <taxon>Panpulmonata</taxon>
        <taxon>Sacoglossa</taxon>
        <taxon>Placobranchoidea</taxon>
        <taxon>Plakobranchidae</taxon>
        <taxon>Plakobranchus</taxon>
    </lineage>
</organism>
<evidence type="ECO:0000259" key="1">
    <source>
        <dbReference type="PROSITE" id="PS50055"/>
    </source>
</evidence>
<dbReference type="CDD" id="cd00047">
    <property type="entry name" value="PTPc"/>
    <property type="match status" value="1"/>
</dbReference>
<dbReference type="Proteomes" id="UP000735302">
    <property type="component" value="Unassembled WGS sequence"/>
</dbReference>
<dbReference type="InterPro" id="IPR029021">
    <property type="entry name" value="Prot-tyrosine_phosphatase-like"/>
</dbReference>
<dbReference type="PANTHER" id="PTHR19134">
    <property type="entry name" value="RECEPTOR-TYPE TYROSINE-PROTEIN PHOSPHATASE"/>
    <property type="match status" value="1"/>
</dbReference>